<evidence type="ECO:0000313" key="4">
    <source>
        <dbReference type="Proteomes" id="UP000027195"/>
    </source>
</evidence>
<dbReference type="AlphaFoldDB" id="A0A067M5X1"/>
<feature type="compositionally biased region" description="Basic residues" evidence="1">
    <location>
        <begin position="40"/>
        <end position="61"/>
    </location>
</feature>
<dbReference type="Proteomes" id="UP000027195">
    <property type="component" value="Unassembled WGS sequence"/>
</dbReference>
<feature type="compositionally biased region" description="Acidic residues" evidence="1">
    <location>
        <begin position="26"/>
        <end position="36"/>
    </location>
</feature>
<dbReference type="InterPro" id="IPR001810">
    <property type="entry name" value="F-box_dom"/>
</dbReference>
<keyword evidence="4" id="KW-1185">Reference proteome</keyword>
<dbReference type="HOGENOM" id="CLU_010790_2_1_1"/>
<dbReference type="OrthoDB" id="2322499at2759"/>
<dbReference type="Pfam" id="PF00646">
    <property type="entry name" value="F-box"/>
    <property type="match status" value="1"/>
</dbReference>
<proteinExistence type="predicted"/>
<dbReference type="InterPro" id="IPR036047">
    <property type="entry name" value="F-box-like_dom_sf"/>
</dbReference>
<feature type="region of interest" description="Disordered" evidence="1">
    <location>
        <begin position="1"/>
        <end position="61"/>
    </location>
</feature>
<dbReference type="STRING" id="930990.A0A067M5X1"/>
<sequence>MVSTRSAGKRPASDEIAVQSQQEAPDSSDVDESSDEEPIKKRRRTRHKNPGARTVTKGKGRRRIAGRLAAVVTDMPMEILFEIMSHLYPLDLLNLSYTTKAFRNILFRRSAATIWRASLAQVPGLPECPDDLNEPQYANLAFGNSCHECGRRPVRNVEWALRVRICAGCRDKQLVLWPNISSTPVSCLRLSTTDLKQGRYRYRPGYYIPEVEEIEALISNCQGQAWTDFVKEREAFVKRVHEHAEACRLWMDSVVVERGKELESLREKRLTAIKKRLIQLGWEEELSHCTRSLSFHELVKQPKELTDYTWEKIRPTIVAWLEDFKAERLERERRQAREARKEVLHRVYTAFLVTLGPTTLPWPNTLRVAAFDSFQAVINQDTKDVSDNIFDEVMEGLPQCVEAWRESLREALVSKLPKNDDGEPLDLSLAVSMFSRHEYNAVQIPLYYPNLLHHVSISGKPLRRRSASLFYDNFDGSADYRNQSCQPLQIVYDAHGVRILRHLLQECGLDADTTTPEDMDAHDARFLCLTCFRAEKGGPAMTWRQAIMHGRGWAHDVDSCTKWRVLTAAETAHVLSLEDAAEKKAAIGNLRPPAWWSCNHCRASHPSHVVYDTPMLEQHLKSTHAVATPTKDVDYIYDPSGGSMGPFPVDFNPLDVLE</sequence>
<reference evidence="4" key="1">
    <citation type="journal article" date="2014" name="Proc. Natl. Acad. Sci. U.S.A.">
        <title>Extensive sampling of basidiomycete genomes demonstrates inadequacy of the white-rot/brown-rot paradigm for wood decay fungi.</title>
        <authorList>
            <person name="Riley R."/>
            <person name="Salamov A.A."/>
            <person name="Brown D.W."/>
            <person name="Nagy L.G."/>
            <person name="Floudas D."/>
            <person name="Held B.W."/>
            <person name="Levasseur A."/>
            <person name="Lombard V."/>
            <person name="Morin E."/>
            <person name="Otillar R."/>
            <person name="Lindquist E.A."/>
            <person name="Sun H."/>
            <person name="LaButti K.M."/>
            <person name="Schmutz J."/>
            <person name="Jabbour D."/>
            <person name="Luo H."/>
            <person name="Baker S.E."/>
            <person name="Pisabarro A.G."/>
            <person name="Walton J.D."/>
            <person name="Blanchette R.A."/>
            <person name="Henrissat B."/>
            <person name="Martin F."/>
            <person name="Cullen D."/>
            <person name="Hibbett D.S."/>
            <person name="Grigoriev I.V."/>
        </authorList>
    </citation>
    <scope>NUCLEOTIDE SEQUENCE [LARGE SCALE GENOMIC DNA]</scope>
    <source>
        <strain evidence="4">FD-172 SS1</strain>
    </source>
</reference>
<organism evidence="3 4">
    <name type="scientific">Botryobasidium botryosum (strain FD-172 SS1)</name>
    <dbReference type="NCBI Taxonomy" id="930990"/>
    <lineage>
        <taxon>Eukaryota</taxon>
        <taxon>Fungi</taxon>
        <taxon>Dikarya</taxon>
        <taxon>Basidiomycota</taxon>
        <taxon>Agaricomycotina</taxon>
        <taxon>Agaricomycetes</taxon>
        <taxon>Cantharellales</taxon>
        <taxon>Botryobasidiaceae</taxon>
        <taxon>Botryobasidium</taxon>
    </lineage>
</organism>
<name>A0A067M5X1_BOTB1</name>
<dbReference type="EMBL" id="KL198118">
    <property type="protein sequence ID" value="KDQ06976.1"/>
    <property type="molecule type" value="Genomic_DNA"/>
</dbReference>
<dbReference type="SUPFAM" id="SSF81383">
    <property type="entry name" value="F-box domain"/>
    <property type="match status" value="1"/>
</dbReference>
<protein>
    <recommendedName>
        <fullName evidence="2">F-box domain-containing protein</fullName>
    </recommendedName>
</protein>
<evidence type="ECO:0000313" key="3">
    <source>
        <dbReference type="EMBL" id="KDQ06976.1"/>
    </source>
</evidence>
<dbReference type="InParanoid" id="A0A067M5X1"/>
<gene>
    <name evidence="3" type="ORF">BOTBODRAFT_39212</name>
</gene>
<evidence type="ECO:0000259" key="2">
    <source>
        <dbReference type="PROSITE" id="PS50181"/>
    </source>
</evidence>
<dbReference type="PROSITE" id="PS50181">
    <property type="entry name" value="FBOX"/>
    <property type="match status" value="1"/>
</dbReference>
<feature type="domain" description="F-box" evidence="2">
    <location>
        <begin position="69"/>
        <end position="118"/>
    </location>
</feature>
<evidence type="ECO:0000256" key="1">
    <source>
        <dbReference type="SAM" id="MobiDB-lite"/>
    </source>
</evidence>
<accession>A0A067M5X1</accession>